<dbReference type="EMBL" id="SPAZ01000228">
    <property type="protein sequence ID" value="TQE27405.1"/>
    <property type="molecule type" value="Genomic_DNA"/>
</dbReference>
<sequence length="159" mass="17399">MSHPVHRHLRFAEMYEAGDSWLAGCSPHPDLVRQAWILEALAPIATGEKWLAVEVAFVATVRAMKRIGTPQLGPVLADPGLDLTWWLIPPDTADELVGIKQAIVQPKGEPLHCPPTGWYQCGRKWLHRPDGSGTLNDPTLLAAALGPGNGYKLPAEVYR</sequence>
<reference evidence="1 2" key="1">
    <citation type="submission" date="2019-03" db="EMBL/GenBank/DDBJ databases">
        <title>Comparative genomic analyses of the sweetpotato soil rot pathogen, Streptomyces ipomoeae.</title>
        <authorList>
            <person name="Ruschel Soares N."/>
            <person name="Badger J.H."/>
            <person name="Huguet-Tapia J.C."/>
            <person name="Clark C.A."/>
            <person name="Pettis G.S."/>
        </authorList>
    </citation>
    <scope>NUCLEOTIDE SEQUENCE [LARGE SCALE GENOMIC DNA]</scope>
    <source>
        <strain evidence="1 2">88-35</strain>
    </source>
</reference>
<gene>
    <name evidence="1" type="ORF">Sipo8835_27275</name>
</gene>
<dbReference type="RefSeq" id="WP_141584117.1">
    <property type="nucleotide sequence ID" value="NZ_SPAZ01000228.1"/>
</dbReference>
<dbReference type="Proteomes" id="UP000318720">
    <property type="component" value="Unassembled WGS sequence"/>
</dbReference>
<dbReference type="AlphaFoldDB" id="A0AAE9AZ56"/>
<accession>A0AAE9AZ56</accession>
<organism evidence="1 2">
    <name type="scientific">Streptomyces ipomoeae</name>
    <dbReference type="NCBI Taxonomy" id="103232"/>
    <lineage>
        <taxon>Bacteria</taxon>
        <taxon>Bacillati</taxon>
        <taxon>Actinomycetota</taxon>
        <taxon>Actinomycetes</taxon>
        <taxon>Kitasatosporales</taxon>
        <taxon>Streptomycetaceae</taxon>
        <taxon>Streptomyces</taxon>
    </lineage>
</organism>
<evidence type="ECO:0000313" key="1">
    <source>
        <dbReference type="EMBL" id="TQE27405.1"/>
    </source>
</evidence>
<proteinExistence type="predicted"/>
<comment type="caution">
    <text evidence="1">The sequence shown here is derived from an EMBL/GenBank/DDBJ whole genome shotgun (WGS) entry which is preliminary data.</text>
</comment>
<name>A0AAE9AZ56_9ACTN</name>
<evidence type="ECO:0000313" key="2">
    <source>
        <dbReference type="Proteomes" id="UP000318720"/>
    </source>
</evidence>
<protein>
    <submittedName>
        <fullName evidence="1">Uncharacterized protein</fullName>
    </submittedName>
</protein>